<dbReference type="SUPFAM" id="SSF51556">
    <property type="entry name" value="Metallo-dependent hydrolases"/>
    <property type="match status" value="1"/>
</dbReference>
<dbReference type="RefSeq" id="WP_220196930.1">
    <property type="nucleotide sequence ID" value="NZ_BNJF01000003.1"/>
</dbReference>
<name>A0A8J3MVH9_9CHLR</name>
<accession>A0A8J3MVH9</accession>
<dbReference type="GO" id="GO:0016787">
    <property type="term" value="F:hydrolase activity"/>
    <property type="evidence" value="ECO:0007669"/>
    <property type="project" value="InterPro"/>
</dbReference>
<dbReference type="Pfam" id="PF04909">
    <property type="entry name" value="Amidohydro_2"/>
    <property type="match status" value="1"/>
</dbReference>
<organism evidence="2 3">
    <name type="scientific">Ktedonospora formicarum</name>
    <dbReference type="NCBI Taxonomy" id="2778364"/>
    <lineage>
        <taxon>Bacteria</taxon>
        <taxon>Bacillati</taxon>
        <taxon>Chloroflexota</taxon>
        <taxon>Ktedonobacteria</taxon>
        <taxon>Ktedonobacterales</taxon>
        <taxon>Ktedonobacteraceae</taxon>
        <taxon>Ktedonospora</taxon>
    </lineage>
</organism>
<evidence type="ECO:0000313" key="2">
    <source>
        <dbReference type="EMBL" id="GHO47683.1"/>
    </source>
</evidence>
<evidence type="ECO:0000313" key="3">
    <source>
        <dbReference type="Proteomes" id="UP000612362"/>
    </source>
</evidence>
<keyword evidence="3" id="KW-1185">Reference proteome</keyword>
<sequence>MIIDSHAHVILPVEQQLALMESAGVERTILFSTRVHPEQAADLEAFEQEMSTLFAIISGQWNNGLESARGAIQEQIQVLQAHPTRFLGFGWVPVGLSYNDTANWLQTYVIAPGMRGIGEFTLASGQIGLLDPIFALSSEAGNLPLWVHTFDPLTLDDIRALATLSKRYASVPVILGHLGGLNWMETIKLAKEHPQTYLDLSAAYTTLAPTLAIRELPERSLFSSDAPNGNPLVARTMVEQITPDPAVRALVLGETIARLVS</sequence>
<dbReference type="EMBL" id="BNJF01000003">
    <property type="protein sequence ID" value="GHO47683.1"/>
    <property type="molecule type" value="Genomic_DNA"/>
</dbReference>
<dbReference type="AlphaFoldDB" id="A0A8J3MVH9"/>
<dbReference type="Proteomes" id="UP000612362">
    <property type="component" value="Unassembled WGS sequence"/>
</dbReference>
<dbReference type="InterPro" id="IPR032466">
    <property type="entry name" value="Metal_Hydrolase"/>
</dbReference>
<proteinExistence type="predicted"/>
<dbReference type="InterPro" id="IPR006680">
    <property type="entry name" value="Amidohydro-rel"/>
</dbReference>
<evidence type="ECO:0000259" key="1">
    <source>
        <dbReference type="Pfam" id="PF04909"/>
    </source>
</evidence>
<gene>
    <name evidence="2" type="ORF">KSX_58460</name>
</gene>
<reference evidence="2" key="1">
    <citation type="submission" date="2020-10" db="EMBL/GenBank/DDBJ databases">
        <title>Taxonomic study of unclassified bacteria belonging to the class Ktedonobacteria.</title>
        <authorList>
            <person name="Yabe S."/>
            <person name="Wang C.M."/>
            <person name="Zheng Y."/>
            <person name="Sakai Y."/>
            <person name="Cavaletti L."/>
            <person name="Monciardini P."/>
            <person name="Donadio S."/>
        </authorList>
    </citation>
    <scope>NUCLEOTIDE SEQUENCE</scope>
    <source>
        <strain evidence="2">SOSP1-1</strain>
    </source>
</reference>
<feature type="domain" description="Amidohydrolase-related" evidence="1">
    <location>
        <begin position="3"/>
        <end position="259"/>
    </location>
</feature>
<dbReference type="Gene3D" id="3.20.20.140">
    <property type="entry name" value="Metal-dependent hydrolases"/>
    <property type="match status" value="1"/>
</dbReference>
<comment type="caution">
    <text evidence="2">The sequence shown here is derived from an EMBL/GenBank/DDBJ whole genome shotgun (WGS) entry which is preliminary data.</text>
</comment>
<protein>
    <submittedName>
        <fullName evidence="2">Amidohydrolase</fullName>
    </submittedName>
</protein>